<evidence type="ECO:0000256" key="1">
    <source>
        <dbReference type="SAM" id="MobiDB-lite"/>
    </source>
</evidence>
<dbReference type="InterPro" id="IPR045969">
    <property type="entry name" value="DUF5925"/>
</dbReference>
<proteinExistence type="predicted"/>
<dbReference type="EMBL" id="CP141261">
    <property type="protein sequence ID" value="WRL62148.1"/>
    <property type="molecule type" value="Genomic_DNA"/>
</dbReference>
<gene>
    <name evidence="3" type="ORF">U6N30_19090</name>
</gene>
<sequence>MSSAEQPSARGVRPIVHLHQPDDVATALLVRAQWDDGMPYLRSVEVAGTVADLQQLVPADGICRLDQRDDHGARTLVVEAANTLTAISAGDGVTRLSVVGRDLPTVQGLVDTASATARRLVEEPEGSLRMGFWAYGDGFGRMSTRRVTAPTWAEASGNYTRRTAEASRRSCPCAGSTNAPDGSCCGTGSRAPARPPPSAR</sequence>
<organism evidence="3 4">
    <name type="scientific">Blastococcus brunescens</name>
    <dbReference type="NCBI Taxonomy" id="1564165"/>
    <lineage>
        <taxon>Bacteria</taxon>
        <taxon>Bacillati</taxon>
        <taxon>Actinomycetota</taxon>
        <taxon>Actinomycetes</taxon>
        <taxon>Geodermatophilales</taxon>
        <taxon>Geodermatophilaceae</taxon>
        <taxon>Blastococcus</taxon>
    </lineage>
</organism>
<dbReference type="RefSeq" id="WP_324273503.1">
    <property type="nucleotide sequence ID" value="NZ_CP141261.1"/>
</dbReference>
<evidence type="ECO:0000313" key="3">
    <source>
        <dbReference type="EMBL" id="WRL62148.1"/>
    </source>
</evidence>
<feature type="region of interest" description="Disordered" evidence="1">
    <location>
        <begin position="157"/>
        <end position="200"/>
    </location>
</feature>
<accession>A0ABZ1AWV7</accession>
<dbReference type="Proteomes" id="UP001324287">
    <property type="component" value="Chromosome"/>
</dbReference>
<name>A0ABZ1AWV7_9ACTN</name>
<feature type="domain" description="DUF5925" evidence="2">
    <location>
        <begin position="20"/>
        <end position="166"/>
    </location>
</feature>
<protein>
    <submittedName>
        <fullName evidence="3">DUF5925 domain-containing protein</fullName>
    </submittedName>
</protein>
<keyword evidence="4" id="KW-1185">Reference proteome</keyword>
<evidence type="ECO:0000313" key="4">
    <source>
        <dbReference type="Proteomes" id="UP001324287"/>
    </source>
</evidence>
<evidence type="ECO:0000259" key="2">
    <source>
        <dbReference type="Pfam" id="PF19347"/>
    </source>
</evidence>
<dbReference type="Pfam" id="PF19347">
    <property type="entry name" value="DUF5925"/>
    <property type="match status" value="1"/>
</dbReference>
<reference evidence="3 4" key="1">
    <citation type="submission" date="2023-12" db="EMBL/GenBank/DDBJ databases">
        <title>Blastococcus brunescens sp. nov., an actonobacterium isolated from sandstone collected in sahara desert.</title>
        <authorList>
            <person name="Gtari M."/>
            <person name="Ghodhbane F."/>
        </authorList>
    </citation>
    <scope>NUCLEOTIDE SEQUENCE [LARGE SCALE GENOMIC DNA]</scope>
    <source>
        <strain evidence="3 4">BMG 8361</strain>
    </source>
</reference>